<dbReference type="EMBL" id="JAGGKV010000013">
    <property type="protein sequence ID" value="MBP1965370.1"/>
    <property type="molecule type" value="Genomic_DNA"/>
</dbReference>
<dbReference type="CDD" id="cd06261">
    <property type="entry name" value="TM_PBP2"/>
    <property type="match status" value="1"/>
</dbReference>
<dbReference type="PANTHER" id="PTHR43227:SF11">
    <property type="entry name" value="BLL4140 PROTEIN"/>
    <property type="match status" value="1"/>
</dbReference>
<evidence type="ECO:0000259" key="8">
    <source>
        <dbReference type="PROSITE" id="PS50928"/>
    </source>
</evidence>
<dbReference type="PROSITE" id="PS50928">
    <property type="entry name" value="ABC_TM1"/>
    <property type="match status" value="1"/>
</dbReference>
<keyword evidence="2 7" id="KW-0813">Transport</keyword>
<dbReference type="Proteomes" id="UP001519344">
    <property type="component" value="Unassembled WGS sequence"/>
</dbReference>
<evidence type="ECO:0000256" key="3">
    <source>
        <dbReference type="ARBA" id="ARBA00022475"/>
    </source>
</evidence>
<keyword evidence="3" id="KW-1003">Cell membrane</keyword>
<evidence type="ECO:0000256" key="5">
    <source>
        <dbReference type="ARBA" id="ARBA00022989"/>
    </source>
</evidence>
<dbReference type="Gene3D" id="1.10.3720.10">
    <property type="entry name" value="MetI-like"/>
    <property type="match status" value="1"/>
</dbReference>
<feature type="transmembrane region" description="Helical" evidence="7">
    <location>
        <begin position="177"/>
        <end position="204"/>
    </location>
</feature>
<evidence type="ECO:0000256" key="7">
    <source>
        <dbReference type="RuleBase" id="RU363032"/>
    </source>
</evidence>
<evidence type="ECO:0000256" key="6">
    <source>
        <dbReference type="ARBA" id="ARBA00023136"/>
    </source>
</evidence>
<dbReference type="SUPFAM" id="SSF161098">
    <property type="entry name" value="MetI-like"/>
    <property type="match status" value="1"/>
</dbReference>
<evidence type="ECO:0000313" key="10">
    <source>
        <dbReference type="Proteomes" id="UP001519344"/>
    </source>
</evidence>
<keyword evidence="4 7" id="KW-0812">Transmembrane</keyword>
<keyword evidence="5 7" id="KW-1133">Transmembrane helix</keyword>
<protein>
    <submittedName>
        <fullName evidence="9">Aldouronate transport system permease protein</fullName>
    </submittedName>
</protein>
<evidence type="ECO:0000256" key="4">
    <source>
        <dbReference type="ARBA" id="ARBA00022692"/>
    </source>
</evidence>
<comment type="similarity">
    <text evidence="7">Belongs to the binding-protein-dependent transport system permease family.</text>
</comment>
<keyword evidence="6 7" id="KW-0472">Membrane</keyword>
<feature type="transmembrane region" description="Helical" evidence="7">
    <location>
        <begin position="137"/>
        <end position="157"/>
    </location>
</feature>
<organism evidence="9 10">
    <name type="scientific">Paenibacillus aceris</name>
    <dbReference type="NCBI Taxonomy" id="869555"/>
    <lineage>
        <taxon>Bacteria</taxon>
        <taxon>Bacillati</taxon>
        <taxon>Bacillota</taxon>
        <taxon>Bacilli</taxon>
        <taxon>Bacillales</taxon>
        <taxon>Paenibacillaceae</taxon>
        <taxon>Paenibacillus</taxon>
    </lineage>
</organism>
<feature type="transmembrane region" description="Helical" evidence="7">
    <location>
        <begin position="20"/>
        <end position="45"/>
    </location>
</feature>
<reference evidence="9 10" key="1">
    <citation type="submission" date="2021-03" db="EMBL/GenBank/DDBJ databases">
        <title>Genomic Encyclopedia of Type Strains, Phase IV (KMG-IV): sequencing the most valuable type-strain genomes for metagenomic binning, comparative biology and taxonomic classification.</title>
        <authorList>
            <person name="Goeker M."/>
        </authorList>
    </citation>
    <scope>NUCLEOTIDE SEQUENCE [LARGE SCALE GENOMIC DNA]</scope>
    <source>
        <strain evidence="9 10">DSM 24950</strain>
    </source>
</reference>
<comment type="subcellular location">
    <subcellularLocation>
        <location evidence="1 7">Cell membrane</location>
        <topology evidence="1 7">Multi-pass membrane protein</topology>
    </subcellularLocation>
</comment>
<name>A0ABS4I3J4_9BACL</name>
<feature type="transmembrane region" description="Helical" evidence="7">
    <location>
        <begin position="95"/>
        <end position="116"/>
    </location>
</feature>
<keyword evidence="10" id="KW-1185">Reference proteome</keyword>
<sequence length="318" mass="36269">MLTESRVERHAERIEWRWRWWSRIIGSPQFPLYIMFLPVIVYFVIFKYGPMLGLIVAFKDYNFRDGIFGSPWAGMKYFQMLGEAPQTFQIVRNTLLLSLLSIFGGFAFPVALAVMINEVRKAWFKRIVQTLIYLPHFFSWVIVGGIFVTIFSQQSGVVNHVLNAMTHNAYPFLYKPVSWVAIFIGAGIWKEAGFTAIIYLAALMNIDPSLYEASEIDGAGKWKQIWHITLPGLQPTMVLMLILAMGHVLDVGFDQVYVLQNETVSDIAEVISTYIYRVGLQGNQISLTTALGLFESLVAFILVILTNAIARKFNKELF</sequence>
<evidence type="ECO:0000256" key="1">
    <source>
        <dbReference type="ARBA" id="ARBA00004651"/>
    </source>
</evidence>
<comment type="caution">
    <text evidence="9">The sequence shown here is derived from an EMBL/GenBank/DDBJ whole genome shotgun (WGS) entry which is preliminary data.</text>
</comment>
<dbReference type="RefSeq" id="WP_167058546.1">
    <property type="nucleotide sequence ID" value="NZ_JAAOZR010000018.1"/>
</dbReference>
<dbReference type="InterPro" id="IPR000515">
    <property type="entry name" value="MetI-like"/>
</dbReference>
<dbReference type="PANTHER" id="PTHR43227">
    <property type="entry name" value="BLL4140 PROTEIN"/>
    <property type="match status" value="1"/>
</dbReference>
<feature type="transmembrane region" description="Helical" evidence="7">
    <location>
        <begin position="290"/>
        <end position="310"/>
    </location>
</feature>
<gene>
    <name evidence="9" type="ORF">J2Z65_004607</name>
</gene>
<evidence type="ECO:0000256" key="2">
    <source>
        <dbReference type="ARBA" id="ARBA00022448"/>
    </source>
</evidence>
<proteinExistence type="inferred from homology"/>
<feature type="domain" description="ABC transmembrane type-1" evidence="8">
    <location>
        <begin position="91"/>
        <end position="306"/>
    </location>
</feature>
<evidence type="ECO:0000313" key="9">
    <source>
        <dbReference type="EMBL" id="MBP1965370.1"/>
    </source>
</evidence>
<accession>A0ABS4I3J4</accession>
<dbReference type="InterPro" id="IPR050809">
    <property type="entry name" value="UgpAE/MalFG_permease"/>
</dbReference>
<dbReference type="InterPro" id="IPR035906">
    <property type="entry name" value="MetI-like_sf"/>
</dbReference>
<feature type="transmembrane region" description="Helical" evidence="7">
    <location>
        <begin position="225"/>
        <end position="249"/>
    </location>
</feature>
<dbReference type="Pfam" id="PF00528">
    <property type="entry name" value="BPD_transp_1"/>
    <property type="match status" value="1"/>
</dbReference>